<organism evidence="7 8">
    <name type="scientific">Taxus chinensis</name>
    <name type="common">Chinese yew</name>
    <name type="synonym">Taxus wallichiana var. chinensis</name>
    <dbReference type="NCBI Taxonomy" id="29808"/>
    <lineage>
        <taxon>Eukaryota</taxon>
        <taxon>Viridiplantae</taxon>
        <taxon>Streptophyta</taxon>
        <taxon>Embryophyta</taxon>
        <taxon>Tracheophyta</taxon>
        <taxon>Spermatophyta</taxon>
        <taxon>Pinopsida</taxon>
        <taxon>Pinidae</taxon>
        <taxon>Conifers II</taxon>
        <taxon>Cupressales</taxon>
        <taxon>Taxaceae</taxon>
        <taxon>Taxus</taxon>
    </lineage>
</organism>
<dbReference type="OMA" id="YISPTTW"/>
<dbReference type="GO" id="GO:0009734">
    <property type="term" value="P:auxin-activated signaling pathway"/>
    <property type="evidence" value="ECO:0007669"/>
    <property type="project" value="InterPro"/>
</dbReference>
<evidence type="ECO:0000313" key="7">
    <source>
        <dbReference type="EMBL" id="KAH9314634.1"/>
    </source>
</evidence>
<keyword evidence="3 6" id="KW-0812">Transmembrane</keyword>
<feature type="transmembrane region" description="Helical" evidence="6">
    <location>
        <begin position="44"/>
        <end position="66"/>
    </location>
</feature>
<proteinExistence type="inferred from homology"/>
<comment type="subcellular location">
    <subcellularLocation>
        <location evidence="1">Membrane</location>
        <topology evidence="1">Multi-pass membrane protein</topology>
    </subcellularLocation>
</comment>
<evidence type="ECO:0000256" key="6">
    <source>
        <dbReference type="SAM" id="Phobius"/>
    </source>
</evidence>
<dbReference type="InterPro" id="IPR018499">
    <property type="entry name" value="Tetraspanin/Peripherin"/>
</dbReference>
<gene>
    <name evidence="7" type="ORF">KI387_023261</name>
</gene>
<name>A0AA38G1Q5_TAXCH</name>
<evidence type="ECO:0000256" key="2">
    <source>
        <dbReference type="ARBA" id="ARBA00006840"/>
    </source>
</evidence>
<dbReference type="PANTHER" id="PTHR32191">
    <property type="entry name" value="TETRASPANIN-8-RELATED"/>
    <property type="match status" value="1"/>
</dbReference>
<dbReference type="EMBL" id="JAHRHJ020000005">
    <property type="protein sequence ID" value="KAH9314634.1"/>
    <property type="molecule type" value="Genomic_DNA"/>
</dbReference>
<evidence type="ECO:0000313" key="8">
    <source>
        <dbReference type="Proteomes" id="UP000824469"/>
    </source>
</evidence>
<reference evidence="7 8" key="1">
    <citation type="journal article" date="2021" name="Nat. Plants">
        <title>The Taxus genome provides insights into paclitaxel biosynthesis.</title>
        <authorList>
            <person name="Xiong X."/>
            <person name="Gou J."/>
            <person name="Liao Q."/>
            <person name="Li Y."/>
            <person name="Zhou Q."/>
            <person name="Bi G."/>
            <person name="Li C."/>
            <person name="Du R."/>
            <person name="Wang X."/>
            <person name="Sun T."/>
            <person name="Guo L."/>
            <person name="Liang H."/>
            <person name="Lu P."/>
            <person name="Wu Y."/>
            <person name="Zhang Z."/>
            <person name="Ro D.K."/>
            <person name="Shang Y."/>
            <person name="Huang S."/>
            <person name="Yan J."/>
        </authorList>
    </citation>
    <scope>NUCLEOTIDE SEQUENCE [LARGE SCALE GENOMIC DNA]</scope>
    <source>
        <strain evidence="7">Ta-2019</strain>
    </source>
</reference>
<evidence type="ECO:0000256" key="5">
    <source>
        <dbReference type="ARBA" id="ARBA00023136"/>
    </source>
</evidence>
<keyword evidence="4 6" id="KW-1133">Transmembrane helix</keyword>
<evidence type="ECO:0008006" key="9">
    <source>
        <dbReference type="Google" id="ProtNLM"/>
    </source>
</evidence>
<dbReference type="InterPro" id="IPR044991">
    <property type="entry name" value="TET_plant"/>
</dbReference>
<comment type="caution">
    <text evidence="7">The sequence shown here is derived from an EMBL/GenBank/DDBJ whole genome shotgun (WGS) entry which is preliminary data.</text>
</comment>
<evidence type="ECO:0000256" key="4">
    <source>
        <dbReference type="ARBA" id="ARBA00022989"/>
    </source>
</evidence>
<evidence type="ECO:0000256" key="3">
    <source>
        <dbReference type="ARBA" id="ARBA00022692"/>
    </source>
</evidence>
<dbReference type="Proteomes" id="UP000824469">
    <property type="component" value="Unassembled WGS sequence"/>
</dbReference>
<keyword evidence="8" id="KW-1185">Reference proteome</keyword>
<dbReference type="AlphaFoldDB" id="A0AA38G1Q5"/>
<feature type="transmembrane region" description="Helical" evidence="6">
    <location>
        <begin position="73"/>
        <end position="96"/>
    </location>
</feature>
<feature type="transmembrane region" description="Helical" evidence="6">
    <location>
        <begin position="236"/>
        <end position="258"/>
    </location>
</feature>
<evidence type="ECO:0000256" key="1">
    <source>
        <dbReference type="ARBA" id="ARBA00004141"/>
    </source>
</evidence>
<feature type="transmembrane region" description="Helical" evidence="6">
    <location>
        <begin position="12"/>
        <end position="32"/>
    </location>
</feature>
<keyword evidence="5 6" id="KW-0472">Membrane</keyword>
<accession>A0AA38G1Q5</accession>
<comment type="similarity">
    <text evidence="2">Belongs to the tetraspanin (TM4SF) family.</text>
</comment>
<dbReference type="Pfam" id="PF00335">
    <property type="entry name" value="Tetraspanin"/>
    <property type="match status" value="1"/>
</dbReference>
<dbReference type="GO" id="GO:0016020">
    <property type="term" value="C:membrane"/>
    <property type="evidence" value="ECO:0007669"/>
    <property type="project" value="UniProtKB-SubCell"/>
</dbReference>
<sequence length="274" mass="30987">MVRLSNNIIETLNLLTFLLSIPIISAGIWLAVRAQSDCDKFLQWPIICIGVFLMVMSLVGFIAACFRVRWLLCLHLFVMFFLIILLLCFTVFAFVVTNKGAGQAVQNKGYKEYRMGDYSKWLQERVEKSSNWNKIRSCIRDAEVCKRLAKDSAKEAPKEFYQRKLSPIQSGCCKPPTSCGFRYGGNTEWSPPLRVMNASKDTDCKKWSNDESKLCYDCDSCRAGVVASVKKDWQNVAVADVVVLVALVVVYSIGCCTFRNDKRGYDRFGLKGSP</sequence>
<protein>
    <recommendedName>
        <fullName evidence="9">Senescence-associated protein</fullName>
    </recommendedName>
</protein>